<comment type="caution">
    <text evidence="1">The sequence shown here is derived from an EMBL/GenBank/DDBJ whole genome shotgun (WGS) entry which is preliminary data.</text>
</comment>
<dbReference type="AlphaFoldDB" id="A0AA86X4L2"/>
<proteinExistence type="predicted"/>
<accession>A0AA86X4L2</accession>
<gene>
    <name evidence="1" type="ORF">VCR31J2_2450001</name>
</gene>
<dbReference type="Proteomes" id="UP000041625">
    <property type="component" value="Unassembled WGS sequence"/>
</dbReference>
<reference evidence="1 2" key="1">
    <citation type="submission" date="2014-06" db="EMBL/GenBank/DDBJ databases">
        <authorList>
            <person name="Le Roux F."/>
        </authorList>
    </citation>
    <scope>NUCLEOTIDE SEQUENCE [LARGE SCALE GENOMIC DNA]</scope>
    <source>
        <strain evidence="1 2">J2-31</strain>
    </source>
</reference>
<keyword evidence="2" id="KW-1185">Reference proteome</keyword>
<protein>
    <submittedName>
        <fullName evidence="1">Uncharacterized protein</fullName>
    </submittedName>
</protein>
<organism evidence="1 2">
    <name type="scientific">Vibrio coralliirubri</name>
    <dbReference type="NCBI Taxonomy" id="1516159"/>
    <lineage>
        <taxon>Bacteria</taxon>
        <taxon>Pseudomonadati</taxon>
        <taxon>Pseudomonadota</taxon>
        <taxon>Gammaproteobacteria</taxon>
        <taxon>Vibrionales</taxon>
        <taxon>Vibrionaceae</taxon>
        <taxon>Vibrio</taxon>
    </lineage>
</organism>
<evidence type="ECO:0000313" key="2">
    <source>
        <dbReference type="Proteomes" id="UP000041625"/>
    </source>
</evidence>
<name>A0AA86X4L2_9VIBR</name>
<evidence type="ECO:0000313" key="1">
    <source>
        <dbReference type="EMBL" id="CDT97977.1"/>
    </source>
</evidence>
<dbReference type="EMBL" id="CCKJ01000163">
    <property type="protein sequence ID" value="CDT97977.1"/>
    <property type="molecule type" value="Genomic_DNA"/>
</dbReference>
<sequence>MVEQLFGNLQVDSSSLKEVLDWTPPFTMKQAMSSLRNESK</sequence>